<dbReference type="InterPro" id="IPR000361">
    <property type="entry name" value="ATAP_core_dom"/>
</dbReference>
<comment type="pathway">
    <text evidence="1">Cofactor biosynthesis; iron-sulfur cluster biosynthesis.</text>
</comment>
<keyword evidence="3" id="KW-0004">4Fe-4S</keyword>
<dbReference type="InterPro" id="IPR035903">
    <property type="entry name" value="HesB-like_dom_sf"/>
</dbReference>
<dbReference type="GO" id="GO:0005739">
    <property type="term" value="C:mitochondrion"/>
    <property type="evidence" value="ECO:0007669"/>
    <property type="project" value="TreeGrafter"/>
</dbReference>
<dbReference type="GO" id="GO:0016226">
    <property type="term" value="P:iron-sulfur cluster assembly"/>
    <property type="evidence" value="ECO:0007669"/>
    <property type="project" value="InterPro"/>
</dbReference>
<gene>
    <name evidence="5" type="ORF">PTTT1_LOCUS51522</name>
</gene>
<feature type="non-terminal residue" evidence="5">
    <location>
        <position position="1"/>
    </location>
</feature>
<keyword evidence="3" id="KW-0479">Metal-binding</keyword>
<dbReference type="Proteomes" id="UP000836788">
    <property type="component" value="Chromosome 8"/>
</dbReference>
<keyword evidence="3" id="KW-0408">Iron</keyword>
<dbReference type="Pfam" id="PF01521">
    <property type="entry name" value="Fe-S_biosyn"/>
    <property type="match status" value="1"/>
</dbReference>
<dbReference type="PROSITE" id="PS01152">
    <property type="entry name" value="HESB"/>
    <property type="match status" value="1"/>
</dbReference>
<evidence type="ECO:0000256" key="2">
    <source>
        <dbReference type="ARBA" id="ARBA00006718"/>
    </source>
</evidence>
<proteinExistence type="inferred from homology"/>
<reference evidence="5" key="1">
    <citation type="submission" date="2022-02" db="EMBL/GenBank/DDBJ databases">
        <authorList>
            <person name="Giguere J D."/>
        </authorList>
    </citation>
    <scope>NUCLEOTIDE SEQUENCE</scope>
    <source>
        <strain evidence="5">CCAP 1055/1</strain>
    </source>
</reference>
<evidence type="ECO:0000256" key="3">
    <source>
        <dbReference type="ARBA" id="ARBA00022485"/>
    </source>
</evidence>
<dbReference type="InterPro" id="IPR050322">
    <property type="entry name" value="Fe-S_cluster_asmbl/transfer"/>
</dbReference>
<evidence type="ECO:0000259" key="4">
    <source>
        <dbReference type="Pfam" id="PF01521"/>
    </source>
</evidence>
<dbReference type="SUPFAM" id="SSF89360">
    <property type="entry name" value="HesB-like domain"/>
    <property type="match status" value="1"/>
</dbReference>
<comment type="similarity">
    <text evidence="2">Belongs to the HesB/IscA family.</text>
</comment>
<sequence length="105" mass="11502">LTQAAADRIQELLRGENAKGAIGIRLGTKRRGCNGLSYTLNYALEKPEKDVAMESHGVQVFIEPMALFNIVGTVMDWEESELSSEFTFNNPNSKGECGCGESFNV</sequence>
<name>A0A8J9XA08_PHATR</name>
<accession>A0A8J9XA08</accession>
<dbReference type="EMBL" id="OU594949">
    <property type="protein sequence ID" value="CAG9293440.1"/>
    <property type="molecule type" value="Genomic_DNA"/>
</dbReference>
<dbReference type="PANTHER" id="PTHR10072">
    <property type="entry name" value="IRON-SULFUR CLUSTER ASSEMBLY PROTEIN"/>
    <property type="match status" value="1"/>
</dbReference>
<evidence type="ECO:0000256" key="1">
    <source>
        <dbReference type="ARBA" id="ARBA00005151"/>
    </source>
</evidence>
<organism evidence="5">
    <name type="scientific">Phaeodactylum tricornutum</name>
    <name type="common">Diatom</name>
    <dbReference type="NCBI Taxonomy" id="2850"/>
    <lineage>
        <taxon>Eukaryota</taxon>
        <taxon>Sar</taxon>
        <taxon>Stramenopiles</taxon>
        <taxon>Ochrophyta</taxon>
        <taxon>Bacillariophyta</taxon>
        <taxon>Bacillariophyceae</taxon>
        <taxon>Bacillariophycidae</taxon>
        <taxon>Naviculales</taxon>
        <taxon>Phaeodactylaceae</taxon>
        <taxon>Phaeodactylum</taxon>
    </lineage>
</organism>
<dbReference type="NCBIfam" id="TIGR00049">
    <property type="entry name" value="iron-sulfur cluster assembly accessory protein"/>
    <property type="match status" value="1"/>
</dbReference>
<dbReference type="AlphaFoldDB" id="A0A8J9XA08"/>
<dbReference type="PANTHER" id="PTHR10072:SF41">
    <property type="entry name" value="IRON-SULFUR CLUSTER ASSEMBLY 1 HOMOLOG, MITOCHONDRIAL"/>
    <property type="match status" value="1"/>
</dbReference>
<keyword evidence="3" id="KW-0411">Iron-sulfur</keyword>
<dbReference type="InterPro" id="IPR017870">
    <property type="entry name" value="FeS_cluster_insertion_CS"/>
</dbReference>
<dbReference type="Gene3D" id="2.60.300.12">
    <property type="entry name" value="HesB-like domain"/>
    <property type="match status" value="1"/>
</dbReference>
<dbReference type="InterPro" id="IPR016092">
    <property type="entry name" value="ATAP"/>
</dbReference>
<protein>
    <recommendedName>
        <fullName evidence="4">Core domain-containing protein</fullName>
    </recommendedName>
</protein>
<evidence type="ECO:0000313" key="5">
    <source>
        <dbReference type="EMBL" id="CAG9293440.1"/>
    </source>
</evidence>
<dbReference type="GO" id="GO:0051537">
    <property type="term" value="F:2 iron, 2 sulfur cluster binding"/>
    <property type="evidence" value="ECO:0007669"/>
    <property type="project" value="TreeGrafter"/>
</dbReference>
<feature type="domain" description="Core" evidence="4">
    <location>
        <begin position="1"/>
        <end position="101"/>
    </location>
</feature>
<dbReference type="GO" id="GO:0051539">
    <property type="term" value="F:4 iron, 4 sulfur cluster binding"/>
    <property type="evidence" value="ECO:0007669"/>
    <property type="project" value="UniProtKB-KW"/>
</dbReference>